<dbReference type="AlphaFoldDB" id="A0A699VT51"/>
<sequence>QKVFANMRRVGKGFSGVETPLFESMLVAREPEEEGDAKKQLQDNKLEKANKVKVLKLRRLKKVGTSQRIESSADTDMEDASNQGKMIADLDRDIGVA</sequence>
<feature type="non-terminal residue" evidence="2">
    <location>
        <position position="1"/>
    </location>
</feature>
<feature type="compositionally biased region" description="Basic and acidic residues" evidence="1">
    <location>
        <begin position="88"/>
        <end position="97"/>
    </location>
</feature>
<reference evidence="2" key="1">
    <citation type="journal article" date="2019" name="Sci. Rep.">
        <title>Draft genome of Tanacetum cinerariifolium, the natural source of mosquito coil.</title>
        <authorList>
            <person name="Yamashiro T."/>
            <person name="Shiraishi A."/>
            <person name="Satake H."/>
            <person name="Nakayama K."/>
        </authorList>
    </citation>
    <scope>NUCLEOTIDE SEQUENCE</scope>
</reference>
<accession>A0A699VT51</accession>
<proteinExistence type="predicted"/>
<comment type="caution">
    <text evidence="2">The sequence shown here is derived from an EMBL/GenBank/DDBJ whole genome shotgun (WGS) entry which is preliminary data.</text>
</comment>
<gene>
    <name evidence="2" type="ORF">Tci_908465</name>
</gene>
<feature type="non-terminal residue" evidence="2">
    <location>
        <position position="97"/>
    </location>
</feature>
<dbReference type="EMBL" id="BKCJ011472611">
    <property type="protein sequence ID" value="GFD36496.1"/>
    <property type="molecule type" value="Genomic_DNA"/>
</dbReference>
<protein>
    <submittedName>
        <fullName evidence="2">Uncharacterized protein</fullName>
    </submittedName>
</protein>
<feature type="region of interest" description="Disordered" evidence="1">
    <location>
        <begin position="65"/>
        <end position="97"/>
    </location>
</feature>
<evidence type="ECO:0000256" key="1">
    <source>
        <dbReference type="SAM" id="MobiDB-lite"/>
    </source>
</evidence>
<organism evidence="2">
    <name type="scientific">Tanacetum cinerariifolium</name>
    <name type="common">Dalmatian daisy</name>
    <name type="synonym">Chrysanthemum cinerariifolium</name>
    <dbReference type="NCBI Taxonomy" id="118510"/>
    <lineage>
        <taxon>Eukaryota</taxon>
        <taxon>Viridiplantae</taxon>
        <taxon>Streptophyta</taxon>
        <taxon>Embryophyta</taxon>
        <taxon>Tracheophyta</taxon>
        <taxon>Spermatophyta</taxon>
        <taxon>Magnoliopsida</taxon>
        <taxon>eudicotyledons</taxon>
        <taxon>Gunneridae</taxon>
        <taxon>Pentapetalae</taxon>
        <taxon>asterids</taxon>
        <taxon>campanulids</taxon>
        <taxon>Asterales</taxon>
        <taxon>Asteraceae</taxon>
        <taxon>Asteroideae</taxon>
        <taxon>Anthemideae</taxon>
        <taxon>Anthemidinae</taxon>
        <taxon>Tanacetum</taxon>
    </lineage>
</organism>
<evidence type="ECO:0000313" key="2">
    <source>
        <dbReference type="EMBL" id="GFD36496.1"/>
    </source>
</evidence>
<name>A0A699VT51_TANCI</name>